<feature type="domain" description="EF-hand" evidence="10">
    <location>
        <begin position="374"/>
        <end position="409"/>
    </location>
</feature>
<evidence type="ECO:0000259" key="9">
    <source>
        <dbReference type="PROSITE" id="PS50011"/>
    </source>
</evidence>
<reference evidence="11" key="1">
    <citation type="submission" date="2021-01" db="EMBL/GenBank/DDBJ databases">
        <authorList>
            <consortium name="Genoscope - CEA"/>
            <person name="William W."/>
        </authorList>
    </citation>
    <scope>NUCLEOTIDE SEQUENCE</scope>
</reference>
<sequence>MGCNAQKQGKQQEKQSKGNQKSLPDIQEELQQKPKRNSEPATKEKQNLQSQNQDKNKVSQLFQLENQQVYRNKKFQLDYYITNEQLQSQNNEGKLFTVEHKVTGLKRIAKITKNVLTEGQLQEYIEYIQSIKKLDHPNIIKLFDFYNDEHHIYLVKEYCEGGNLVESLQNEAHNQNKTHITFIIKQMLQAIFSIHLQNLVHKNITTKNILLAQKSKYFAKLCGHDEIFYNHQDLNTEISYRAPETFSESYKWSASADIWSIGVVLYELLVGIHPFKEKYKNLTFENIKEQKFKRLEDLKKLDLEAYSLIIQMLNQDSRIRPTAKECLHHNYFKTLKQSSLNVSGVLLRAKNFKRKNELKIILISLMIDYLLPKDERDGIAETFNKLDNDMDGRISKRELINLYKENLGNDNLAKKEVEEVFKKLDLNENSYLEFNEFLIAACDKKKLLSQENLKLFFNKLDKDCSRQISANELKVFFVKTDLTESEWKELMKLGDSIEDQNNKLSYDELVALLKENE</sequence>
<dbReference type="CDD" id="cd00051">
    <property type="entry name" value="EFh"/>
    <property type="match status" value="2"/>
</dbReference>
<gene>
    <name evidence="11" type="ORF">PSON_ATCC_30995.1.T0080006</name>
</gene>
<feature type="domain" description="Protein kinase" evidence="9">
    <location>
        <begin position="81"/>
        <end position="332"/>
    </location>
</feature>
<dbReference type="GO" id="GO:0004674">
    <property type="term" value="F:protein serine/threonine kinase activity"/>
    <property type="evidence" value="ECO:0007669"/>
    <property type="project" value="UniProtKB-KW"/>
</dbReference>
<feature type="compositionally biased region" description="Basic and acidic residues" evidence="8">
    <location>
        <begin position="30"/>
        <end position="46"/>
    </location>
</feature>
<dbReference type="PROSITE" id="PS00018">
    <property type="entry name" value="EF_HAND_1"/>
    <property type="match status" value="2"/>
</dbReference>
<evidence type="ECO:0000256" key="4">
    <source>
        <dbReference type="ARBA" id="ARBA00022741"/>
    </source>
</evidence>
<feature type="domain" description="EF-hand" evidence="10">
    <location>
        <begin position="412"/>
        <end position="447"/>
    </location>
</feature>
<dbReference type="EMBL" id="CAJJDN010000008">
    <property type="protein sequence ID" value="CAD8053926.1"/>
    <property type="molecule type" value="Genomic_DNA"/>
</dbReference>
<dbReference type="FunFam" id="3.30.200.20:FF:001284">
    <property type="entry name" value="Uncharacterized protein"/>
    <property type="match status" value="1"/>
</dbReference>
<evidence type="ECO:0000256" key="6">
    <source>
        <dbReference type="ARBA" id="ARBA00022840"/>
    </source>
</evidence>
<evidence type="ECO:0000256" key="1">
    <source>
        <dbReference type="ARBA" id="ARBA00001946"/>
    </source>
</evidence>
<feature type="region of interest" description="Disordered" evidence="8">
    <location>
        <begin position="1"/>
        <end position="55"/>
    </location>
</feature>
<evidence type="ECO:0000256" key="7">
    <source>
        <dbReference type="ARBA" id="ARBA00024334"/>
    </source>
</evidence>
<dbReference type="Pfam" id="PF13499">
    <property type="entry name" value="EF-hand_7"/>
    <property type="match status" value="1"/>
</dbReference>
<evidence type="ECO:0000313" key="11">
    <source>
        <dbReference type="EMBL" id="CAD8053926.1"/>
    </source>
</evidence>
<keyword evidence="6" id="KW-0067">ATP-binding</keyword>
<keyword evidence="3" id="KW-0808">Transferase</keyword>
<dbReference type="InterPro" id="IPR000719">
    <property type="entry name" value="Prot_kinase_dom"/>
</dbReference>
<evidence type="ECO:0000256" key="5">
    <source>
        <dbReference type="ARBA" id="ARBA00022777"/>
    </source>
</evidence>
<keyword evidence="12" id="KW-1185">Reference proteome</keyword>
<evidence type="ECO:0000256" key="3">
    <source>
        <dbReference type="ARBA" id="ARBA00022679"/>
    </source>
</evidence>
<evidence type="ECO:0000256" key="8">
    <source>
        <dbReference type="SAM" id="MobiDB-lite"/>
    </source>
</evidence>
<dbReference type="Proteomes" id="UP000692954">
    <property type="component" value="Unassembled WGS sequence"/>
</dbReference>
<dbReference type="PROSITE" id="PS50011">
    <property type="entry name" value="PROTEIN_KINASE_DOM"/>
    <property type="match status" value="1"/>
</dbReference>
<dbReference type="PANTHER" id="PTHR24349">
    <property type="entry name" value="SERINE/THREONINE-PROTEIN KINASE"/>
    <property type="match status" value="1"/>
</dbReference>
<dbReference type="FunFam" id="1.10.238.10:FF:000783">
    <property type="entry name" value="Uncharacterized protein"/>
    <property type="match status" value="1"/>
</dbReference>
<comment type="caution">
    <text evidence="11">The sequence shown here is derived from an EMBL/GenBank/DDBJ whole genome shotgun (WGS) entry which is preliminary data.</text>
</comment>
<evidence type="ECO:0000259" key="10">
    <source>
        <dbReference type="PROSITE" id="PS50222"/>
    </source>
</evidence>
<proteinExistence type="inferred from homology"/>
<keyword evidence="5" id="KW-0418">Kinase</keyword>
<name>A0A8S1KLM1_9CILI</name>
<dbReference type="OrthoDB" id="26525at2759"/>
<dbReference type="GO" id="GO:0005524">
    <property type="term" value="F:ATP binding"/>
    <property type="evidence" value="ECO:0007669"/>
    <property type="project" value="UniProtKB-KW"/>
</dbReference>
<organism evidence="11 12">
    <name type="scientific">Paramecium sonneborni</name>
    <dbReference type="NCBI Taxonomy" id="65129"/>
    <lineage>
        <taxon>Eukaryota</taxon>
        <taxon>Sar</taxon>
        <taxon>Alveolata</taxon>
        <taxon>Ciliophora</taxon>
        <taxon>Intramacronucleata</taxon>
        <taxon>Oligohymenophorea</taxon>
        <taxon>Peniculida</taxon>
        <taxon>Parameciidae</taxon>
        <taxon>Paramecium</taxon>
    </lineage>
</organism>
<accession>A0A8S1KLM1</accession>
<dbReference type="InterPro" id="IPR002048">
    <property type="entry name" value="EF_hand_dom"/>
</dbReference>
<dbReference type="InterPro" id="IPR018247">
    <property type="entry name" value="EF_Hand_1_Ca_BS"/>
</dbReference>
<dbReference type="PROSITE" id="PS50222">
    <property type="entry name" value="EF_HAND_2"/>
    <property type="match status" value="3"/>
</dbReference>
<evidence type="ECO:0000313" key="12">
    <source>
        <dbReference type="Proteomes" id="UP000692954"/>
    </source>
</evidence>
<dbReference type="SMART" id="SM00054">
    <property type="entry name" value="EFh"/>
    <property type="match status" value="4"/>
</dbReference>
<dbReference type="InterPro" id="IPR050205">
    <property type="entry name" value="CDPK_Ser/Thr_kinases"/>
</dbReference>
<comment type="cofactor">
    <cofactor evidence="1">
        <name>Mg(2+)</name>
        <dbReference type="ChEBI" id="CHEBI:18420"/>
    </cofactor>
</comment>
<dbReference type="AlphaFoldDB" id="A0A8S1KLM1"/>
<keyword evidence="2" id="KW-0723">Serine/threonine-protein kinase</keyword>
<dbReference type="GO" id="GO:0005509">
    <property type="term" value="F:calcium ion binding"/>
    <property type="evidence" value="ECO:0007669"/>
    <property type="project" value="InterPro"/>
</dbReference>
<keyword evidence="4" id="KW-0547">Nucleotide-binding</keyword>
<feature type="domain" description="EF-hand" evidence="10">
    <location>
        <begin position="448"/>
        <end position="483"/>
    </location>
</feature>
<comment type="similarity">
    <text evidence="7">Belongs to the protein kinase superfamily. Ser/Thr protein kinase family. CDPK subfamily.</text>
</comment>
<dbReference type="Pfam" id="PF00069">
    <property type="entry name" value="Pkinase"/>
    <property type="match status" value="1"/>
</dbReference>
<evidence type="ECO:0008006" key="13">
    <source>
        <dbReference type="Google" id="ProtNLM"/>
    </source>
</evidence>
<protein>
    <recommendedName>
        <fullName evidence="13">Protein kinase-like domain</fullName>
    </recommendedName>
</protein>
<evidence type="ECO:0000256" key="2">
    <source>
        <dbReference type="ARBA" id="ARBA00022527"/>
    </source>
</evidence>